<dbReference type="GO" id="GO:0006412">
    <property type="term" value="P:translation"/>
    <property type="evidence" value="ECO:0007669"/>
    <property type="project" value="InterPro"/>
</dbReference>
<protein>
    <submittedName>
        <fullName evidence="5">30S ribosomal protein S8e</fullName>
    </submittedName>
</protein>
<comment type="caution">
    <text evidence="5">The sequence shown here is derived from an EMBL/GenBank/DDBJ whole genome shotgun (WGS) entry which is preliminary data.</text>
</comment>
<dbReference type="EMBL" id="QMWP01000029">
    <property type="protein sequence ID" value="RLG70828.1"/>
    <property type="molecule type" value="Genomic_DNA"/>
</dbReference>
<dbReference type="InterPro" id="IPR001047">
    <property type="entry name" value="Ribosomal_eS8"/>
</dbReference>
<evidence type="ECO:0000313" key="5">
    <source>
        <dbReference type="EMBL" id="RLG70828.1"/>
    </source>
</evidence>
<evidence type="ECO:0000256" key="2">
    <source>
        <dbReference type="ARBA" id="ARBA00022980"/>
    </source>
</evidence>
<dbReference type="GO" id="GO:0003735">
    <property type="term" value="F:structural constituent of ribosome"/>
    <property type="evidence" value="ECO:0007669"/>
    <property type="project" value="InterPro"/>
</dbReference>
<feature type="region of interest" description="Disordered" evidence="4">
    <location>
        <begin position="1"/>
        <end position="26"/>
    </location>
</feature>
<dbReference type="Gene3D" id="2.40.10.310">
    <property type="match status" value="1"/>
</dbReference>
<organism evidence="5 6">
    <name type="scientific">Candidatus Iainarchaeum sp</name>
    <dbReference type="NCBI Taxonomy" id="3101447"/>
    <lineage>
        <taxon>Archaea</taxon>
        <taxon>Candidatus Iainarchaeota</taxon>
        <taxon>Candidatus Iainarchaeia</taxon>
        <taxon>Candidatus Iainarchaeales</taxon>
        <taxon>Candidatus Iainarchaeaceae</taxon>
        <taxon>Candidatus Iainarchaeum</taxon>
    </lineage>
</organism>
<comment type="similarity">
    <text evidence="1">Belongs to the eukaryotic ribosomal protein eS8 family.</text>
</comment>
<keyword evidence="3" id="KW-0687">Ribonucleoprotein</keyword>
<sequence length="133" mass="14680">MAQWHLKSKRKPSGGKRKSLRRCSKKLAWKGRDPTLTTVAAEDVRVKIRGRGGNYKTVLKKAATATVIDPETNKMEKAKITRVLENSANREFARRNVITKGAIIEVSIGETVAKAKVVSRPSQCGVVQAILLK</sequence>
<name>A0A497JHZ5_9ARCH</name>
<evidence type="ECO:0000313" key="6">
    <source>
        <dbReference type="Proteomes" id="UP000278031"/>
    </source>
</evidence>
<dbReference type="NCBIfam" id="TIGR00307">
    <property type="entry name" value="eS8"/>
    <property type="match status" value="1"/>
</dbReference>
<evidence type="ECO:0000256" key="4">
    <source>
        <dbReference type="SAM" id="MobiDB-lite"/>
    </source>
</evidence>
<dbReference type="GO" id="GO:1990904">
    <property type="term" value="C:ribonucleoprotein complex"/>
    <property type="evidence" value="ECO:0007669"/>
    <property type="project" value="UniProtKB-KW"/>
</dbReference>
<dbReference type="InterPro" id="IPR022309">
    <property type="entry name" value="Ribosomal_Se8/biogenesis_NSA2"/>
</dbReference>
<evidence type="ECO:0000256" key="1">
    <source>
        <dbReference type="ARBA" id="ARBA00005257"/>
    </source>
</evidence>
<dbReference type="GO" id="GO:0005840">
    <property type="term" value="C:ribosome"/>
    <property type="evidence" value="ECO:0007669"/>
    <property type="project" value="UniProtKB-KW"/>
</dbReference>
<dbReference type="CDD" id="cd11382">
    <property type="entry name" value="Ribosomal_S8e"/>
    <property type="match status" value="1"/>
</dbReference>
<accession>A0A497JHZ5</accession>
<gene>
    <name evidence="5" type="ORF">DRO04_01050</name>
</gene>
<reference evidence="5 6" key="1">
    <citation type="submission" date="2018-06" db="EMBL/GenBank/DDBJ databases">
        <title>Extensive metabolic versatility and redundancy in microbially diverse, dynamic hydrothermal sediments.</title>
        <authorList>
            <person name="Dombrowski N."/>
            <person name="Teske A."/>
            <person name="Baker B.J."/>
        </authorList>
    </citation>
    <scope>NUCLEOTIDE SEQUENCE [LARGE SCALE GENOMIC DNA]</scope>
    <source>
        <strain evidence="5">B51_G17</strain>
    </source>
</reference>
<dbReference type="Pfam" id="PF01201">
    <property type="entry name" value="Ribosomal_S8e"/>
    <property type="match status" value="1"/>
</dbReference>
<dbReference type="Proteomes" id="UP000278031">
    <property type="component" value="Unassembled WGS sequence"/>
</dbReference>
<keyword evidence="2 5" id="KW-0689">Ribosomal protein</keyword>
<evidence type="ECO:0000256" key="3">
    <source>
        <dbReference type="ARBA" id="ARBA00023274"/>
    </source>
</evidence>
<proteinExistence type="inferred from homology"/>
<dbReference type="AlphaFoldDB" id="A0A497JHZ5"/>